<dbReference type="Pfam" id="PF06356">
    <property type="entry name" value="DUF1064"/>
    <property type="match status" value="1"/>
</dbReference>
<dbReference type="Gene3D" id="3.40.91.30">
    <property type="match status" value="1"/>
</dbReference>
<evidence type="ECO:0000313" key="2">
    <source>
        <dbReference type="EMBL" id="QJB01658.1"/>
    </source>
</evidence>
<name>A0A6M3M2H9_9ZZZZ</name>
<sequence length="105" mass="12112">MRSKYHAVRTSYGGRLYDSKLEARFAQILDIARCAEDPAQRVVWVAEKVKFTFPWGDSHKPDFIVGKADGSVCFIEVKGYKTRDGEKNRRILEYFLGHAITVWRG</sequence>
<proteinExistence type="predicted"/>
<protein>
    <recommendedName>
        <fullName evidence="3">VRR-NUC domain-containing protein</fullName>
    </recommendedName>
</protein>
<gene>
    <name evidence="1" type="ORF">MM171A01761_0008</name>
    <name evidence="2" type="ORF">MM171B02188_0006</name>
</gene>
<dbReference type="InterPro" id="IPR009414">
    <property type="entry name" value="DUF1064"/>
</dbReference>
<dbReference type="EMBL" id="MT143583">
    <property type="protein sequence ID" value="QJA98467.1"/>
    <property type="molecule type" value="Genomic_DNA"/>
</dbReference>
<reference evidence="2" key="1">
    <citation type="submission" date="2020-03" db="EMBL/GenBank/DDBJ databases">
        <title>The deep terrestrial virosphere.</title>
        <authorList>
            <person name="Holmfeldt K."/>
            <person name="Nilsson E."/>
            <person name="Simone D."/>
            <person name="Lopez-Fernandez M."/>
            <person name="Wu X."/>
            <person name="de Brujin I."/>
            <person name="Lundin D."/>
            <person name="Andersson A."/>
            <person name="Bertilsson S."/>
            <person name="Dopson M."/>
        </authorList>
    </citation>
    <scope>NUCLEOTIDE SEQUENCE</scope>
    <source>
        <strain evidence="1">MM171A01761</strain>
        <strain evidence="2">MM171B02188</strain>
    </source>
</reference>
<dbReference type="EMBL" id="MT143722">
    <property type="protein sequence ID" value="QJB01658.1"/>
    <property type="molecule type" value="Genomic_DNA"/>
</dbReference>
<dbReference type="AlphaFoldDB" id="A0A6M3M2H9"/>
<organism evidence="2">
    <name type="scientific">viral metagenome</name>
    <dbReference type="NCBI Taxonomy" id="1070528"/>
    <lineage>
        <taxon>unclassified sequences</taxon>
        <taxon>metagenomes</taxon>
        <taxon>organismal metagenomes</taxon>
    </lineage>
</organism>
<accession>A0A6M3M2H9</accession>
<evidence type="ECO:0008006" key="3">
    <source>
        <dbReference type="Google" id="ProtNLM"/>
    </source>
</evidence>
<evidence type="ECO:0000313" key="1">
    <source>
        <dbReference type="EMBL" id="QJA98467.1"/>
    </source>
</evidence>